<dbReference type="GO" id="GO:0102130">
    <property type="term" value="F:malonyl-CoA methyltransferase activity"/>
    <property type="evidence" value="ECO:0007669"/>
    <property type="project" value="UniProtKB-EC"/>
</dbReference>
<evidence type="ECO:0000256" key="2">
    <source>
        <dbReference type="ARBA" id="ARBA00004746"/>
    </source>
</evidence>
<evidence type="ECO:0000259" key="9">
    <source>
        <dbReference type="Pfam" id="PF08241"/>
    </source>
</evidence>
<dbReference type="AlphaFoldDB" id="A0A2G6PE66"/>
<evidence type="ECO:0000256" key="3">
    <source>
        <dbReference type="ARBA" id="ARBA00012327"/>
    </source>
</evidence>
<evidence type="ECO:0000313" key="10">
    <source>
        <dbReference type="EMBL" id="PIE82857.1"/>
    </source>
</evidence>
<dbReference type="Gene3D" id="3.40.50.150">
    <property type="entry name" value="Vaccinia Virus protein VP39"/>
    <property type="match status" value="1"/>
</dbReference>
<dbReference type="PANTHER" id="PTHR13090">
    <property type="entry name" value="ARGININE-HYDROXYLASE NDUFAF5, MITOCHONDRIAL"/>
    <property type="match status" value="1"/>
</dbReference>
<comment type="similarity">
    <text evidence="8">Belongs to the methyltransferase superfamily.</text>
</comment>
<dbReference type="UniPathway" id="UPA00078"/>
<evidence type="ECO:0000256" key="8">
    <source>
        <dbReference type="HAMAP-Rule" id="MF_00835"/>
    </source>
</evidence>
<comment type="catalytic activity">
    <reaction evidence="1 8">
        <text>malonyl-[ACP] + S-adenosyl-L-methionine = malonyl-[ACP] methyl ester + S-adenosyl-L-homocysteine</text>
        <dbReference type="Rhea" id="RHEA:17105"/>
        <dbReference type="Rhea" id="RHEA-COMP:9623"/>
        <dbReference type="Rhea" id="RHEA-COMP:9954"/>
        <dbReference type="ChEBI" id="CHEBI:57856"/>
        <dbReference type="ChEBI" id="CHEBI:59789"/>
        <dbReference type="ChEBI" id="CHEBI:78449"/>
        <dbReference type="ChEBI" id="CHEBI:78845"/>
        <dbReference type="EC" id="2.1.1.197"/>
    </reaction>
</comment>
<reference evidence="10 11" key="1">
    <citation type="submission" date="2017-10" db="EMBL/GenBank/DDBJ databases">
        <title>Novel microbial diversity and functional potential in the marine mammal oral microbiome.</title>
        <authorList>
            <person name="Dudek N.K."/>
            <person name="Sun C.L."/>
            <person name="Burstein D."/>
            <person name="Kantor R.S."/>
            <person name="Aliaga Goltsman D.S."/>
            <person name="Bik E.M."/>
            <person name="Thomas B.C."/>
            <person name="Banfield J.F."/>
            <person name="Relman D.A."/>
        </authorList>
    </citation>
    <scope>NUCLEOTIDE SEQUENCE [LARGE SCALE GENOMIC DNA]</scope>
    <source>
        <strain evidence="10">DOLJORAL78_50_517</strain>
    </source>
</reference>
<dbReference type="Proteomes" id="UP000229278">
    <property type="component" value="Unassembled WGS sequence"/>
</dbReference>
<dbReference type="EC" id="2.1.1.197" evidence="3 8"/>
<dbReference type="InterPro" id="IPR029063">
    <property type="entry name" value="SAM-dependent_MTases_sf"/>
</dbReference>
<sequence>MCDEIETWPFEPDRRWLQVALERAAKHHDEAAFLHHEIGDRLLERLDVIRFIPEVIVDVGCATGITTAALMKRYRKAQVIATEHASAMIAMARRRVPWWRTLHGVVAEAGALPLAEASCDLIFSNLTLPWYPDLDSVFAEFRRVLKPGGVLLFSTLGPDTLKELRQSWSEVDSYNHVNAFFDMHDIGDALVRARLAEPVIDVERLTLTYTEIGGLMRDLAMAGARNVTMGRPRGLMGKGRMQAMRNAYDQFRQLDGLLPVTCEVVYGHAWGVLPSQLRLRPGEREPAVFPLSRLLDRGQGGH</sequence>
<dbReference type="GO" id="GO:0009102">
    <property type="term" value="P:biotin biosynthetic process"/>
    <property type="evidence" value="ECO:0007669"/>
    <property type="project" value="UniProtKB-UniRule"/>
</dbReference>
<dbReference type="EMBL" id="PDTV01000011">
    <property type="protein sequence ID" value="PIE82857.1"/>
    <property type="molecule type" value="Genomic_DNA"/>
</dbReference>
<keyword evidence="7 8" id="KW-0093">Biotin biosynthesis</keyword>
<dbReference type="NCBIfam" id="TIGR02072">
    <property type="entry name" value="BioC"/>
    <property type="match status" value="1"/>
</dbReference>
<evidence type="ECO:0000256" key="6">
    <source>
        <dbReference type="ARBA" id="ARBA00022691"/>
    </source>
</evidence>
<name>A0A2G6PE66_9GAMM</name>
<accession>A0A2G6PE66</accession>
<dbReference type="Pfam" id="PF08241">
    <property type="entry name" value="Methyltransf_11"/>
    <property type="match status" value="1"/>
</dbReference>
<keyword evidence="4 8" id="KW-0489">Methyltransferase</keyword>
<comment type="caution">
    <text evidence="10">The sequence shown here is derived from an EMBL/GenBank/DDBJ whole genome shotgun (WGS) entry which is preliminary data.</text>
</comment>
<keyword evidence="5 8" id="KW-0808">Transferase</keyword>
<evidence type="ECO:0000313" key="11">
    <source>
        <dbReference type="Proteomes" id="UP000229278"/>
    </source>
</evidence>
<comment type="function">
    <text evidence="8">Converts the free carboxyl group of a malonyl-thioester to its methyl ester by transfer of a methyl group from S-adenosyl-L-methionine (SAM). It allows to synthesize pimeloyl-ACP via the fatty acid synthetic pathway.</text>
</comment>
<evidence type="ECO:0000256" key="7">
    <source>
        <dbReference type="ARBA" id="ARBA00022756"/>
    </source>
</evidence>
<dbReference type="CDD" id="cd02440">
    <property type="entry name" value="AdoMet_MTases"/>
    <property type="match status" value="1"/>
</dbReference>
<dbReference type="GO" id="GO:0010340">
    <property type="term" value="F:carboxyl-O-methyltransferase activity"/>
    <property type="evidence" value="ECO:0007669"/>
    <property type="project" value="UniProtKB-UniRule"/>
</dbReference>
<evidence type="ECO:0000256" key="1">
    <source>
        <dbReference type="ARBA" id="ARBA00000852"/>
    </source>
</evidence>
<dbReference type="InterPro" id="IPR050602">
    <property type="entry name" value="Malonyl-ACP_OMT"/>
</dbReference>
<evidence type="ECO:0000256" key="4">
    <source>
        <dbReference type="ARBA" id="ARBA00022603"/>
    </source>
</evidence>
<protein>
    <recommendedName>
        <fullName evidence="3 8">Malonyl-[acyl-carrier protein] O-methyltransferase</fullName>
        <shortName evidence="8">Malonyl-ACP O-methyltransferase</shortName>
        <ecNumber evidence="3 8">2.1.1.197</ecNumber>
    </recommendedName>
    <alternativeName>
        <fullName evidence="8">Biotin synthesis protein BioC</fullName>
    </alternativeName>
</protein>
<dbReference type="HAMAP" id="MF_00835">
    <property type="entry name" value="BioC"/>
    <property type="match status" value="1"/>
</dbReference>
<comment type="pathway">
    <text evidence="2 8">Cofactor biosynthesis; biotin biosynthesis.</text>
</comment>
<gene>
    <name evidence="8 10" type="primary">bioC</name>
    <name evidence="10" type="ORF">CSA09_04725</name>
</gene>
<feature type="domain" description="Methyltransferase type 11" evidence="9">
    <location>
        <begin position="57"/>
        <end position="153"/>
    </location>
</feature>
<proteinExistence type="inferred from homology"/>
<dbReference type="SUPFAM" id="SSF53335">
    <property type="entry name" value="S-adenosyl-L-methionine-dependent methyltransferases"/>
    <property type="match status" value="1"/>
</dbReference>
<organism evidence="10 11">
    <name type="scientific">Candidatus Contendibacter odensensis</name>
    <dbReference type="NCBI Taxonomy" id="1400860"/>
    <lineage>
        <taxon>Bacteria</taxon>
        <taxon>Pseudomonadati</taxon>
        <taxon>Pseudomonadota</taxon>
        <taxon>Gammaproteobacteria</taxon>
        <taxon>Candidatus Competibacteraceae</taxon>
        <taxon>Candidatus Contendibacter</taxon>
    </lineage>
</organism>
<keyword evidence="6 8" id="KW-0949">S-adenosyl-L-methionine</keyword>
<dbReference type="PANTHER" id="PTHR13090:SF1">
    <property type="entry name" value="ARGININE-HYDROXYLASE NDUFAF5, MITOCHONDRIAL"/>
    <property type="match status" value="1"/>
</dbReference>
<dbReference type="InterPro" id="IPR011814">
    <property type="entry name" value="BioC"/>
</dbReference>
<dbReference type="GO" id="GO:0008757">
    <property type="term" value="F:S-adenosylmethionine-dependent methyltransferase activity"/>
    <property type="evidence" value="ECO:0007669"/>
    <property type="project" value="InterPro"/>
</dbReference>
<dbReference type="GO" id="GO:0032259">
    <property type="term" value="P:methylation"/>
    <property type="evidence" value="ECO:0007669"/>
    <property type="project" value="UniProtKB-KW"/>
</dbReference>
<evidence type="ECO:0000256" key="5">
    <source>
        <dbReference type="ARBA" id="ARBA00022679"/>
    </source>
</evidence>
<dbReference type="InterPro" id="IPR013216">
    <property type="entry name" value="Methyltransf_11"/>
</dbReference>